<dbReference type="PATRIC" id="fig|1114964.3.peg.4432"/>
<dbReference type="EMBL" id="ATIB01000088">
    <property type="protein sequence ID" value="EQA96871.1"/>
    <property type="molecule type" value="Genomic_DNA"/>
</dbReference>
<comment type="caution">
    <text evidence="1">The sequence shown here is derived from an EMBL/GenBank/DDBJ whole genome shotgun (WGS) entry which is preliminary data.</text>
</comment>
<proteinExistence type="predicted"/>
<dbReference type="Proteomes" id="UP000015524">
    <property type="component" value="Unassembled WGS sequence"/>
</dbReference>
<organism evidence="1 2">
    <name type="scientific">Sphingobium baderi LL03</name>
    <dbReference type="NCBI Taxonomy" id="1114964"/>
    <lineage>
        <taxon>Bacteria</taxon>
        <taxon>Pseudomonadati</taxon>
        <taxon>Pseudomonadota</taxon>
        <taxon>Alphaproteobacteria</taxon>
        <taxon>Sphingomonadales</taxon>
        <taxon>Sphingomonadaceae</taxon>
        <taxon>Sphingobium</taxon>
    </lineage>
</organism>
<accession>T0G8C2</accession>
<keyword evidence="2" id="KW-1185">Reference proteome</keyword>
<reference evidence="1 2" key="1">
    <citation type="journal article" date="2013" name="Genome Announc.">
        <title>Draft Genome Sequence of a Hexachlorocyclohexane-Degrading Bacterium, Sphingobium baderi Strain LL03T.</title>
        <authorList>
            <person name="Kaur J."/>
            <person name="Verma H."/>
            <person name="Tripathi C."/>
            <person name="Khurana J.P."/>
            <person name="Lal R."/>
        </authorList>
    </citation>
    <scope>NUCLEOTIDE SEQUENCE [LARGE SCALE GENOMIC DNA]</scope>
    <source>
        <strain evidence="1 2">LL03</strain>
    </source>
</reference>
<evidence type="ECO:0000313" key="2">
    <source>
        <dbReference type="Proteomes" id="UP000015524"/>
    </source>
</evidence>
<sequence>MAYELPDHGASYEIWQAACADLSRVRFTIPAMEEGFGIIQDDEALQYFGKSLHKANPDLAIAALRFRYEKWAEAWDNGVDLKKKHPDVYRSLAERPLTPEDFNIFPAFEDAED</sequence>
<gene>
    <name evidence="1" type="ORF">L485_22590</name>
</gene>
<protein>
    <submittedName>
        <fullName evidence="1">Uncharacterized protein</fullName>
    </submittedName>
</protein>
<evidence type="ECO:0000313" key="1">
    <source>
        <dbReference type="EMBL" id="EQA96871.1"/>
    </source>
</evidence>
<dbReference type="AlphaFoldDB" id="T0G8C2"/>
<name>T0G8C2_9SPHN</name>